<evidence type="ECO:0000256" key="1">
    <source>
        <dbReference type="ARBA" id="ARBA00001946"/>
    </source>
</evidence>
<dbReference type="EMBL" id="CNFT01000250">
    <property type="protein sequence ID" value="CKR43268.1"/>
    <property type="molecule type" value="Genomic_DNA"/>
</dbReference>
<dbReference type="InterPro" id="IPR022907">
    <property type="entry name" value="VapC_family"/>
</dbReference>
<dbReference type="Proteomes" id="UP000671119">
    <property type="component" value="Unassembled WGS sequence"/>
</dbReference>
<dbReference type="Proteomes" id="UP000189452">
    <property type="component" value="Chromosome"/>
</dbReference>
<dbReference type="EMBL" id="LR027516">
    <property type="protein sequence ID" value="VCU48818.1"/>
    <property type="molecule type" value="Genomic_DNA"/>
</dbReference>
<dbReference type="Proteomes" id="UP000300237">
    <property type="component" value="Chromosome"/>
</dbReference>
<evidence type="ECO:0000256" key="3">
    <source>
        <dbReference type="ARBA" id="ARBA00022722"/>
    </source>
</evidence>
<protein>
    <recommendedName>
        <fullName evidence="7">Ribonuclease VapC</fullName>
        <shortName evidence="7">RNase VapC</shortName>
        <ecNumber evidence="7">3.1.-.-</ecNumber>
    </recommendedName>
    <alternativeName>
        <fullName evidence="7">Toxin VapC</fullName>
    </alternativeName>
</protein>
<evidence type="ECO:0000313" key="21">
    <source>
        <dbReference type="Proteomes" id="UP000045842"/>
    </source>
</evidence>
<dbReference type="RefSeq" id="WP_003403047.1">
    <property type="nucleotide sequence ID" value="NZ_AP017901.1"/>
</dbReference>
<dbReference type="Proteomes" id="UP000045842">
    <property type="component" value="Unassembled WGS sequence"/>
</dbReference>
<feature type="binding site" evidence="7">
    <location>
        <position position="97"/>
    </location>
    <ligand>
        <name>Mg(2+)</name>
        <dbReference type="ChEBI" id="CHEBI:18420"/>
    </ligand>
</feature>
<evidence type="ECO:0000313" key="23">
    <source>
        <dbReference type="Proteomes" id="UP000046947"/>
    </source>
</evidence>
<evidence type="ECO:0000313" key="17">
    <source>
        <dbReference type="EMBL" id="MBP0681850.1"/>
    </source>
</evidence>
<evidence type="ECO:0000313" key="24">
    <source>
        <dbReference type="Proteomes" id="UP000048289"/>
    </source>
</evidence>
<accession>A0A045IXD3</accession>
<dbReference type="EC" id="3.1.-.-" evidence="7"/>
<dbReference type="Proteomes" id="UP000048948">
    <property type="component" value="Unassembled WGS sequence"/>
</dbReference>
<evidence type="ECO:0000313" key="16">
    <source>
        <dbReference type="EMBL" id="COV01602.1"/>
    </source>
</evidence>
<comment type="similarity">
    <text evidence="7">Belongs to the PINc/VapC protein family.</text>
</comment>
<dbReference type="SMR" id="A0A045IXD3"/>
<evidence type="ECO:0000313" key="15">
    <source>
        <dbReference type="EMBL" id="CLV80146.1"/>
    </source>
</evidence>
<evidence type="ECO:0000313" key="9">
    <source>
        <dbReference type="EMBL" id="CFE38000.1"/>
    </source>
</evidence>
<dbReference type="OMA" id="QSVRVRY"/>
<dbReference type="EMBL" id="COPH01000007">
    <property type="protein sequence ID" value="CLV80146.1"/>
    <property type="molecule type" value="Genomic_DNA"/>
</dbReference>
<comment type="cofactor">
    <cofactor evidence="1 7">
        <name>Mg(2+)</name>
        <dbReference type="ChEBI" id="CHEBI:18420"/>
    </cofactor>
</comment>
<evidence type="ECO:0000313" key="28">
    <source>
        <dbReference type="Proteomes" id="UP000050164"/>
    </source>
</evidence>
<evidence type="ECO:0000313" key="11">
    <source>
        <dbReference type="EMBL" id="CFR81137.1"/>
    </source>
</evidence>
<dbReference type="EMBL" id="CNFU01000008">
    <property type="protein sequence ID" value="CKQ80466.1"/>
    <property type="molecule type" value="Genomic_DNA"/>
</dbReference>
<dbReference type="Proteomes" id="UP000050139">
    <property type="component" value="Unassembled WGS sequence"/>
</dbReference>
<proteinExistence type="inferred from homology"/>
<evidence type="ECO:0000313" key="27">
    <source>
        <dbReference type="Proteomes" id="UP000050139"/>
    </source>
</evidence>
<evidence type="ECO:0000313" key="12">
    <source>
        <dbReference type="EMBL" id="CKQ80466.1"/>
    </source>
</evidence>
<dbReference type="GO" id="GO:0000287">
    <property type="term" value="F:magnesium ion binding"/>
    <property type="evidence" value="ECO:0007669"/>
    <property type="project" value="UniProtKB-UniRule"/>
</dbReference>
<evidence type="ECO:0000313" key="14">
    <source>
        <dbReference type="EMBL" id="CKR59821.1"/>
    </source>
</evidence>
<evidence type="ECO:0000313" key="20">
    <source>
        <dbReference type="EMBL" id="VCU48818.1"/>
    </source>
</evidence>
<dbReference type="GO" id="GO:0016787">
    <property type="term" value="F:hydrolase activity"/>
    <property type="evidence" value="ECO:0007669"/>
    <property type="project" value="UniProtKB-KW"/>
</dbReference>
<reference evidence="18 29" key="5">
    <citation type="submission" date="2017-02" db="EMBL/GenBank/DDBJ databases">
        <title>Protein polymorphisms may explain contrasting epidemiological fitness of two variants of a multidrug-resistant Mycobacterium tuberculosis strain.</title>
        <authorList>
            <person name="Bigi M.M."/>
            <person name="Lopez B."/>
            <person name="Blanco F.C."/>
            <person name="Sasiain M.C."/>
            <person name="De La Barrera S."/>
            <person name="Ritacco V."/>
            <person name="Bigi F."/>
            <person name="Soria M.A."/>
        </authorList>
    </citation>
    <scope>NUCLEOTIDE SEQUENCE [LARGE SCALE GENOMIC DNA]</scope>
    <source>
        <strain evidence="18 29">6548</strain>
    </source>
</reference>
<evidence type="ECO:0000256" key="5">
    <source>
        <dbReference type="ARBA" id="ARBA00022801"/>
    </source>
</evidence>
<evidence type="ECO:0000313" key="22">
    <source>
        <dbReference type="Proteomes" id="UP000046680"/>
    </source>
</evidence>
<dbReference type="Proteomes" id="UP000256381">
    <property type="component" value="Unassembled WGS sequence"/>
</dbReference>
<dbReference type="EMBL" id="LWDQ01000001">
    <property type="protein sequence ID" value="OMH58467.1"/>
    <property type="molecule type" value="Genomic_DNA"/>
</dbReference>
<evidence type="ECO:0000313" key="32">
    <source>
        <dbReference type="Proteomes" id="UP000671119"/>
    </source>
</evidence>
<keyword evidence="3 7" id="KW-0540">Nuclease</keyword>
<dbReference type="Proteomes" id="UP000049023">
    <property type="component" value="Unassembled WGS sequence"/>
</dbReference>
<evidence type="ECO:0000313" key="19">
    <source>
        <dbReference type="EMBL" id="REQ55942.1"/>
    </source>
</evidence>
<reference evidence="21 22" key="2">
    <citation type="submission" date="2015-03" db="EMBL/GenBank/DDBJ databases">
        <authorList>
            <consortium name="Pathogen Informatics"/>
        </authorList>
    </citation>
    <scope>NUCLEOTIDE SEQUENCE [LARGE SCALE GENOMIC DNA]</scope>
    <source>
        <strain evidence="14 25">Bir 172</strain>
        <strain evidence="13 28">Bir 185</strain>
        <strain evidence="12 26">Bir 187</strain>
        <strain evidence="11 22">C09601061</strain>
        <strain evidence="16 21">G09801536</strain>
        <strain evidence="9 24">G09901357</strain>
        <strain evidence="10 23">H09601792</strain>
    </source>
</reference>
<evidence type="ECO:0000256" key="6">
    <source>
        <dbReference type="ARBA" id="ARBA00022842"/>
    </source>
</evidence>
<keyword evidence="2 7" id="KW-1277">Toxin-antitoxin system</keyword>
<dbReference type="CDD" id="cd18696">
    <property type="entry name" value="PIN_MtVapC26-like"/>
    <property type="match status" value="1"/>
</dbReference>
<dbReference type="EMBL" id="CSAD01000076">
    <property type="protein sequence ID" value="COV01602.1"/>
    <property type="molecule type" value="Genomic_DNA"/>
</dbReference>
<keyword evidence="6 7" id="KW-0460">Magnesium</keyword>
<keyword evidence="5 7" id="KW-0378">Hydrolase</keyword>
<dbReference type="InterPro" id="IPR002716">
    <property type="entry name" value="PIN_dom"/>
</dbReference>
<evidence type="ECO:0000256" key="2">
    <source>
        <dbReference type="ARBA" id="ARBA00022649"/>
    </source>
</evidence>
<dbReference type="Proteomes" id="UP000048289">
    <property type="component" value="Unassembled WGS sequence"/>
</dbReference>
<reference evidence="20 31" key="7">
    <citation type="submission" date="2018-08" db="EMBL/GenBank/DDBJ databases">
        <authorList>
            <person name="Fokvardsen B D."/>
            <person name="Norman A."/>
        </authorList>
    </citation>
    <scope>NUCLEOTIDE SEQUENCE [LARGE SCALE GENOMIC DNA]</scope>
    <source>
        <strain evidence="20 31">DKC2</strain>
    </source>
</reference>
<sequence>MIIDTSALLAYFDAAEPDHAAVSECIDSSADALVVSPYVVAELDYLVATRVGVDAELAVLRELAGGAWELANCGAAEIEQAARIVTKYQDQRIGIADAANVVLADRYRTRTILTLDRRHFSALRPIGGGRFTVIP</sequence>
<dbReference type="GO" id="GO:0004540">
    <property type="term" value="F:RNA nuclease activity"/>
    <property type="evidence" value="ECO:0007669"/>
    <property type="project" value="InterPro"/>
</dbReference>
<dbReference type="SUPFAM" id="SSF88723">
    <property type="entry name" value="PIN domain-like"/>
    <property type="match status" value="1"/>
</dbReference>
<comment type="function">
    <text evidence="7">Toxic component of a toxin-antitoxin (TA) system. An RNase.</text>
</comment>
<gene>
    <name evidence="17" type="primary">vapC26</name>
    <name evidence="7" type="synonym">vapC</name>
    <name evidence="18" type="ORF">A4S10_00617</name>
    <name evidence="20" type="ORF">DKC2_0622</name>
    <name evidence="19" type="ORF">DSJ38_03300</name>
    <name evidence="11" type="ORF">ERS007657_01909</name>
    <name evidence="16" type="ORF">ERS007679_00842</name>
    <name evidence="9" type="ORF">ERS007681_00876</name>
    <name evidence="10" type="ORF">ERS007688_00483</name>
    <name evidence="14" type="ORF">ERS027646_00154</name>
    <name evidence="13" type="ORF">ERS027659_01395</name>
    <name evidence="12" type="ORF">ERS027661_00090</name>
    <name evidence="15" type="ORF">ERS094118_01284</name>
    <name evidence="17" type="ORF">J8J21_01585</name>
</gene>
<evidence type="ECO:0000313" key="31">
    <source>
        <dbReference type="Proteomes" id="UP000300237"/>
    </source>
</evidence>
<dbReference type="EMBL" id="CGCX01000659">
    <property type="protein sequence ID" value="CFR81137.1"/>
    <property type="molecule type" value="Genomic_DNA"/>
</dbReference>
<dbReference type="Gene3D" id="3.40.50.1010">
    <property type="entry name" value="5'-nuclease"/>
    <property type="match status" value="1"/>
</dbReference>
<dbReference type="Proteomes" id="UP000046947">
    <property type="component" value="Unassembled WGS sequence"/>
</dbReference>
<evidence type="ECO:0000313" key="10">
    <source>
        <dbReference type="EMBL" id="CFE46906.1"/>
    </source>
</evidence>
<reference evidence="17 32" key="8">
    <citation type="submission" date="2021-03" db="EMBL/GenBank/DDBJ databases">
        <title>Whole Genome Sequencing of Mycobacterium tuberculosis clinical isolates from Arunachal Pradesh, India.</title>
        <authorList>
            <person name="Singh S."/>
            <person name="Mudliar S.R."/>
            <person name="Kulsum U."/>
            <person name="Rufai S.B."/>
            <person name="Singh P.K."/>
            <person name="Umpo M."/>
            <person name="Nyori M."/>
        </authorList>
    </citation>
    <scope>NUCLEOTIDE SEQUENCE [LARGE SCALE GENOMIC DNA]</scope>
    <source>
        <strain evidence="17 32">OMICS/BPL/0142/20/SP</strain>
    </source>
</reference>
<feature type="domain" description="PIN" evidence="8">
    <location>
        <begin position="1"/>
        <end position="121"/>
    </location>
</feature>
<reference evidence="19" key="6">
    <citation type="submission" date="2018-07" db="EMBL/GenBank/DDBJ databases">
        <authorList>
            <person name="Shah S."/>
            <person name="Brown T."/>
            <person name="Auld S."/>
            <person name="Bratton K."/>
            <person name="Narechania A."/>
            <person name="Mathema B."/>
            <person name="Gandhi N."/>
        </authorList>
    </citation>
    <scope>NUCLEOTIDE SEQUENCE</scope>
    <source>
        <strain evidence="19">32301_S10</strain>
    </source>
</reference>
<keyword evidence="7" id="KW-0800">Toxin</keyword>
<dbReference type="HAMAP" id="MF_00265">
    <property type="entry name" value="VapC_Nob1"/>
    <property type="match status" value="1"/>
</dbReference>
<name>A0A045IXD3_MYCTX</name>
<dbReference type="EMBL" id="CFOE01000072">
    <property type="protein sequence ID" value="CFE38000.1"/>
    <property type="molecule type" value="Genomic_DNA"/>
</dbReference>
<reference evidence="19 30" key="4">
    <citation type="journal article" date="2017" name="N. Engl. J. Med.">
        <title>Transmission of Extensively Drug-Resistant Tuberculosis in South Africa.</title>
        <authorList>
            <person name="Shah N.S."/>
            <person name="Auld S.C."/>
            <person name="Brust J.C."/>
            <person name="Mathema B."/>
            <person name="Ismail N."/>
            <person name="Moodley P."/>
            <person name="Mlisana K."/>
            <person name="Allana S."/>
            <person name="Campbell A."/>
            <person name="Mthiyane T."/>
            <person name="Morris N."/>
            <person name="Mpangase P."/>
            <person name="van der Meulen H."/>
            <person name="Omar S.V."/>
            <person name="Brown T.S."/>
            <person name="Narechania A."/>
            <person name="Shaskina E."/>
            <person name="Kapwata T."/>
            <person name="Kreiswirth B."/>
            <person name="Gandhi N.R."/>
        </authorList>
    </citation>
    <scope>NUCLEOTIDE SEQUENCE [LARGE SCALE GENOMIC DNA]</scope>
    <source>
        <strain evidence="19 30">32301_S10</strain>
    </source>
</reference>
<organism evidence="15 27">
    <name type="scientific">Mycobacterium tuberculosis</name>
    <dbReference type="NCBI Taxonomy" id="1773"/>
    <lineage>
        <taxon>Bacteria</taxon>
        <taxon>Bacillati</taxon>
        <taxon>Actinomycetota</taxon>
        <taxon>Actinomycetes</taxon>
        <taxon>Mycobacteriales</taxon>
        <taxon>Mycobacteriaceae</taxon>
        <taxon>Mycobacterium</taxon>
        <taxon>Mycobacterium tuberculosis complex</taxon>
    </lineage>
</organism>
<evidence type="ECO:0000313" key="25">
    <source>
        <dbReference type="Proteomes" id="UP000048948"/>
    </source>
</evidence>
<dbReference type="InterPro" id="IPR029060">
    <property type="entry name" value="PIN-like_dom_sf"/>
</dbReference>
<dbReference type="EMBL" id="CFOH01000044">
    <property type="protein sequence ID" value="CFE46906.1"/>
    <property type="molecule type" value="Genomic_DNA"/>
</dbReference>
<evidence type="ECO:0000313" key="13">
    <source>
        <dbReference type="EMBL" id="CKR43268.1"/>
    </source>
</evidence>
<dbReference type="Proteomes" id="UP000050164">
    <property type="component" value="Unassembled WGS sequence"/>
</dbReference>
<dbReference type="GO" id="GO:0090729">
    <property type="term" value="F:toxin activity"/>
    <property type="evidence" value="ECO:0007669"/>
    <property type="project" value="UniProtKB-KW"/>
</dbReference>
<evidence type="ECO:0000313" key="18">
    <source>
        <dbReference type="EMBL" id="OMH58467.1"/>
    </source>
</evidence>
<dbReference type="AlphaFoldDB" id="A0A045IXD3"/>
<evidence type="ECO:0000256" key="4">
    <source>
        <dbReference type="ARBA" id="ARBA00022723"/>
    </source>
</evidence>
<reference evidence="15 27" key="1">
    <citation type="submission" date="2015-03" db="EMBL/GenBank/DDBJ databases">
        <authorList>
            <consortium name="Pathogen Informatics"/>
            <person name="Murphy D."/>
        </authorList>
    </citation>
    <scope>NUCLEOTIDE SEQUENCE [LARGE SCALE GENOMIC DNA]</scope>
    <source>
        <strain evidence="15 27">0268S</strain>
    </source>
</reference>
<evidence type="ECO:0000313" key="30">
    <source>
        <dbReference type="Proteomes" id="UP000256381"/>
    </source>
</evidence>
<keyword evidence="4 7" id="KW-0479">Metal-binding</keyword>
<dbReference type="EMBL" id="QTBD01000043">
    <property type="protein sequence ID" value="REQ55942.1"/>
    <property type="molecule type" value="Genomic_DNA"/>
</dbReference>
<evidence type="ECO:0000313" key="29">
    <source>
        <dbReference type="Proteomes" id="UP000189452"/>
    </source>
</evidence>
<feature type="binding site" evidence="7">
    <location>
        <position position="4"/>
    </location>
    <ligand>
        <name>Mg(2+)</name>
        <dbReference type="ChEBI" id="CHEBI:18420"/>
    </ligand>
</feature>
<evidence type="ECO:0000313" key="26">
    <source>
        <dbReference type="Proteomes" id="UP000049023"/>
    </source>
</evidence>
<dbReference type="Proteomes" id="UP000046680">
    <property type="component" value="Unassembled WGS sequence"/>
</dbReference>
<dbReference type="EMBL" id="JAGIZI010000002">
    <property type="protein sequence ID" value="MBP0681850.1"/>
    <property type="molecule type" value="Genomic_DNA"/>
</dbReference>
<dbReference type="Pfam" id="PF01850">
    <property type="entry name" value="PIN"/>
    <property type="match status" value="1"/>
</dbReference>
<dbReference type="EMBL" id="CNGE01000012">
    <property type="protein sequence ID" value="CKR59821.1"/>
    <property type="molecule type" value="Genomic_DNA"/>
</dbReference>
<evidence type="ECO:0000256" key="7">
    <source>
        <dbReference type="HAMAP-Rule" id="MF_00265"/>
    </source>
</evidence>
<evidence type="ECO:0000259" key="8">
    <source>
        <dbReference type="Pfam" id="PF01850"/>
    </source>
</evidence>
<reference evidence="18 29" key="3">
    <citation type="submission" date="2016-04" db="EMBL/GenBank/DDBJ databases">
        <authorList>
            <person name="Bigi M."/>
            <person name="Bigi F."/>
            <person name="Soria M.A."/>
        </authorList>
    </citation>
    <scope>NUCLEOTIDE SEQUENCE [LARGE SCALE GENOMIC DNA]</scope>
    <source>
        <strain evidence="18 29">6548</strain>
    </source>
</reference>